<evidence type="ECO:0000256" key="2">
    <source>
        <dbReference type="SAM" id="SignalP"/>
    </source>
</evidence>
<keyword evidence="4" id="KW-1185">Reference proteome</keyword>
<evidence type="ECO:0000313" key="4">
    <source>
        <dbReference type="Proteomes" id="UP000807353"/>
    </source>
</evidence>
<keyword evidence="2" id="KW-0732">Signal</keyword>
<name>A0A9P5XRG3_9AGAR</name>
<dbReference type="EMBL" id="MU150625">
    <property type="protein sequence ID" value="KAF9455535.1"/>
    <property type="molecule type" value="Genomic_DNA"/>
</dbReference>
<feature type="transmembrane region" description="Helical" evidence="1">
    <location>
        <begin position="177"/>
        <end position="199"/>
    </location>
</feature>
<dbReference type="OrthoDB" id="3233375at2759"/>
<dbReference type="Proteomes" id="UP000807353">
    <property type="component" value="Unassembled WGS sequence"/>
</dbReference>
<keyword evidence="1" id="KW-0472">Membrane</keyword>
<keyword evidence="1" id="KW-0812">Transmembrane</keyword>
<keyword evidence="1" id="KW-1133">Transmembrane helix</keyword>
<evidence type="ECO:0000256" key="1">
    <source>
        <dbReference type="SAM" id="Phobius"/>
    </source>
</evidence>
<evidence type="ECO:0000313" key="3">
    <source>
        <dbReference type="EMBL" id="KAF9455535.1"/>
    </source>
</evidence>
<reference evidence="3" key="1">
    <citation type="submission" date="2020-11" db="EMBL/GenBank/DDBJ databases">
        <authorList>
            <consortium name="DOE Joint Genome Institute"/>
            <person name="Ahrendt S."/>
            <person name="Riley R."/>
            <person name="Andreopoulos W."/>
            <person name="Labutti K."/>
            <person name="Pangilinan J."/>
            <person name="Ruiz-Duenas F.J."/>
            <person name="Barrasa J.M."/>
            <person name="Sanchez-Garcia M."/>
            <person name="Camarero S."/>
            <person name="Miyauchi S."/>
            <person name="Serrano A."/>
            <person name="Linde D."/>
            <person name="Babiker R."/>
            <person name="Drula E."/>
            <person name="Ayuso-Fernandez I."/>
            <person name="Pacheco R."/>
            <person name="Padilla G."/>
            <person name="Ferreira P."/>
            <person name="Barriuso J."/>
            <person name="Kellner H."/>
            <person name="Castanera R."/>
            <person name="Alfaro M."/>
            <person name="Ramirez L."/>
            <person name="Pisabarro A.G."/>
            <person name="Kuo A."/>
            <person name="Tritt A."/>
            <person name="Lipzen A."/>
            <person name="He G."/>
            <person name="Yan M."/>
            <person name="Ng V."/>
            <person name="Cullen D."/>
            <person name="Martin F."/>
            <person name="Rosso M.-N."/>
            <person name="Henrissat B."/>
            <person name="Hibbett D."/>
            <person name="Martinez A.T."/>
            <person name="Grigoriev I.V."/>
        </authorList>
    </citation>
    <scope>NUCLEOTIDE SEQUENCE</scope>
    <source>
        <strain evidence="3">CBS 247.69</strain>
    </source>
</reference>
<comment type="caution">
    <text evidence="3">The sequence shown here is derived from an EMBL/GenBank/DDBJ whole genome shotgun (WGS) entry which is preliminary data.</text>
</comment>
<protein>
    <submittedName>
        <fullName evidence="3">Uncharacterized protein</fullName>
    </submittedName>
</protein>
<feature type="chain" id="PRO_5040330255" evidence="2">
    <location>
        <begin position="21"/>
        <end position="256"/>
    </location>
</feature>
<sequence>MKFSLLSVLVAGATLAQVGASPLRVVVVTSNQDNVPKLRFGHAAAHHNNEVAKLVRPQASADGGMKGPCRGARLRQKAVELSNAFRQALGFGPSKQPEVAHGDGMVHILPFVGTPSTFIDRVPAAPPIRHTGGGKIIFVPHAHPHHHPDHPRRIDRLPFMKRLHFALMSLGPWEGRAVAFVLGCGIGVLLRMLWVLSVISYRMIRGTKEDENKYTEIIVVEDFGDDAEELFVAPPNYTYPDEKADKPAVQATEVAK</sequence>
<proteinExistence type="predicted"/>
<organism evidence="3 4">
    <name type="scientific">Collybia nuda</name>
    <dbReference type="NCBI Taxonomy" id="64659"/>
    <lineage>
        <taxon>Eukaryota</taxon>
        <taxon>Fungi</taxon>
        <taxon>Dikarya</taxon>
        <taxon>Basidiomycota</taxon>
        <taxon>Agaricomycotina</taxon>
        <taxon>Agaricomycetes</taxon>
        <taxon>Agaricomycetidae</taxon>
        <taxon>Agaricales</taxon>
        <taxon>Tricholomatineae</taxon>
        <taxon>Clitocybaceae</taxon>
        <taxon>Collybia</taxon>
    </lineage>
</organism>
<dbReference type="AlphaFoldDB" id="A0A9P5XRG3"/>
<feature type="signal peptide" evidence="2">
    <location>
        <begin position="1"/>
        <end position="20"/>
    </location>
</feature>
<accession>A0A9P5XRG3</accession>
<gene>
    <name evidence="3" type="ORF">BDZ94DRAFT_1277953</name>
</gene>